<evidence type="ECO:0000313" key="3">
    <source>
        <dbReference type="Proteomes" id="UP001328107"/>
    </source>
</evidence>
<keyword evidence="3" id="KW-1185">Reference proteome</keyword>
<reference evidence="3" key="1">
    <citation type="submission" date="2022-10" db="EMBL/GenBank/DDBJ databases">
        <title>Genome assembly of Pristionchus species.</title>
        <authorList>
            <person name="Yoshida K."/>
            <person name="Sommer R.J."/>
        </authorList>
    </citation>
    <scope>NUCLEOTIDE SEQUENCE [LARGE SCALE GENOMIC DNA]</scope>
    <source>
        <strain evidence="3">RS5460</strain>
    </source>
</reference>
<dbReference type="AlphaFoldDB" id="A0AAN5DAK3"/>
<evidence type="ECO:0000256" key="1">
    <source>
        <dbReference type="SAM" id="MobiDB-lite"/>
    </source>
</evidence>
<comment type="caution">
    <text evidence="2">The sequence shown here is derived from an EMBL/GenBank/DDBJ whole genome shotgun (WGS) entry which is preliminary data.</text>
</comment>
<feature type="region of interest" description="Disordered" evidence="1">
    <location>
        <begin position="439"/>
        <end position="458"/>
    </location>
</feature>
<protein>
    <submittedName>
        <fullName evidence="2">Uncharacterized protein</fullName>
    </submittedName>
</protein>
<dbReference type="Proteomes" id="UP001328107">
    <property type="component" value="Unassembled WGS sequence"/>
</dbReference>
<proteinExistence type="predicted"/>
<gene>
    <name evidence="2" type="ORF">PMAYCL1PPCAC_28674</name>
</gene>
<evidence type="ECO:0000313" key="2">
    <source>
        <dbReference type="EMBL" id="GMR58479.1"/>
    </source>
</evidence>
<sequence>FSALGGMNTQWDQYTMDIRLKEPFEEAEEHRVLGKFSTCTPDGIHALTIVDDNYCFNIIFINMLTRCEVNRLVLQRSFEMRHIDSVDSKTIVYVGNFTRNIPGRIRCAEPHVLARVITSEDGFRSIKEDDVIFTIAPSKIKRYPDFCVSVGNGFVYAMRDFGDHYKTGTPIELFYVLYPGLLHSAASEAEEKSYAATPIGSILAMGEARFFPIPYDDSSFVVLAGDHGKNRIDIYSIQSKGILRSIPVIWPLPITFPPPNVHFIPGSGMVLLQSMTGAKLMLNLRNGNVEMLTSFIAPSGQMLNLDKHIRDMSRIEIETAGYEMTRDGDSFYVSSDDEESPVDDLIFFTPGSTTVDGAFVGWFATKLMENYEEDCMRLKLLRLPIDKVNSLTTVALDAVCKMLSKEIRLAITEEVNPRNAAQFVRVIVRKMESSLRKKGTNDEQSYLKRRKCAEDETD</sequence>
<dbReference type="EMBL" id="BTRK01000006">
    <property type="protein sequence ID" value="GMR58479.1"/>
    <property type="molecule type" value="Genomic_DNA"/>
</dbReference>
<organism evidence="2 3">
    <name type="scientific">Pristionchus mayeri</name>
    <dbReference type="NCBI Taxonomy" id="1317129"/>
    <lineage>
        <taxon>Eukaryota</taxon>
        <taxon>Metazoa</taxon>
        <taxon>Ecdysozoa</taxon>
        <taxon>Nematoda</taxon>
        <taxon>Chromadorea</taxon>
        <taxon>Rhabditida</taxon>
        <taxon>Rhabditina</taxon>
        <taxon>Diplogasteromorpha</taxon>
        <taxon>Diplogasteroidea</taxon>
        <taxon>Neodiplogasteridae</taxon>
        <taxon>Pristionchus</taxon>
    </lineage>
</organism>
<accession>A0AAN5DAK3</accession>
<name>A0AAN5DAK3_9BILA</name>
<feature type="non-terminal residue" evidence="2">
    <location>
        <position position="1"/>
    </location>
</feature>